<sequence>MRAWLLLVTGMGCAGAKEPDSLSRARELMAGARNPTGDVTLRCEPEDADVYLDGVLQGLCSDYSGNPKGLSLGVGLHHIEVKKQGYWPYTTYYEPSGARARLTVQLRPSTP</sequence>
<dbReference type="HOGENOM" id="CLU_2094208_0_0_7"/>
<dbReference type="AlphaFoldDB" id="L7UCQ8"/>
<dbReference type="PATRIC" id="fig|1278073.3.peg.4429"/>
<feature type="domain" description="PEGA" evidence="1">
    <location>
        <begin position="37"/>
        <end position="107"/>
    </location>
</feature>
<dbReference type="STRING" id="1278073.MYSTI_04364"/>
<keyword evidence="2" id="KW-0449">Lipoprotein</keyword>
<protein>
    <submittedName>
        <fullName evidence="2">Putative lipoprotein</fullName>
    </submittedName>
</protein>
<dbReference type="EMBL" id="CP004025">
    <property type="protein sequence ID" value="AGC45660.1"/>
    <property type="molecule type" value="Genomic_DNA"/>
</dbReference>
<gene>
    <name evidence="2" type="ordered locus">MYSTI_04364</name>
</gene>
<dbReference type="OrthoDB" id="5515520at2"/>
<name>L7UCQ8_MYXSD</name>
<evidence type="ECO:0000259" key="1">
    <source>
        <dbReference type="Pfam" id="PF08308"/>
    </source>
</evidence>
<evidence type="ECO:0000313" key="3">
    <source>
        <dbReference type="Proteomes" id="UP000011131"/>
    </source>
</evidence>
<organism evidence="2 3">
    <name type="scientific">Myxococcus stipitatus (strain DSM 14675 / JCM 12634 / Mx s8)</name>
    <dbReference type="NCBI Taxonomy" id="1278073"/>
    <lineage>
        <taxon>Bacteria</taxon>
        <taxon>Pseudomonadati</taxon>
        <taxon>Myxococcota</taxon>
        <taxon>Myxococcia</taxon>
        <taxon>Myxococcales</taxon>
        <taxon>Cystobacterineae</taxon>
        <taxon>Myxococcaceae</taxon>
        <taxon>Myxococcus</taxon>
    </lineage>
</organism>
<reference evidence="2 3" key="1">
    <citation type="journal article" date="2013" name="Genome Announc.">
        <title>Complete genome sequence of Myxococcus stipitatus strain DSM 14675, a fruiting myxobacterium.</title>
        <authorList>
            <person name="Huntley S."/>
            <person name="Kneip S."/>
            <person name="Treuner-Lange A."/>
            <person name="Sogaard-Andersen L."/>
        </authorList>
    </citation>
    <scope>NUCLEOTIDE SEQUENCE [LARGE SCALE GENOMIC DNA]</scope>
    <source>
        <strain evidence="3">DSM 14675 / JCM 12634 / Mx s8</strain>
    </source>
</reference>
<dbReference type="Proteomes" id="UP000011131">
    <property type="component" value="Chromosome"/>
</dbReference>
<accession>L7UCQ8</accession>
<proteinExistence type="predicted"/>
<dbReference type="Pfam" id="PF08308">
    <property type="entry name" value="PEGA"/>
    <property type="match status" value="1"/>
</dbReference>
<dbReference type="InterPro" id="IPR013229">
    <property type="entry name" value="PEGA"/>
</dbReference>
<keyword evidence="3" id="KW-1185">Reference proteome</keyword>
<evidence type="ECO:0000313" key="2">
    <source>
        <dbReference type="EMBL" id="AGC45660.1"/>
    </source>
</evidence>
<dbReference type="KEGG" id="msd:MYSTI_04364"/>